<dbReference type="AlphaFoldDB" id="A0A0L6VSP8"/>
<dbReference type="EMBL" id="LAVV01001321">
    <property type="protein sequence ID" value="KNZ63642.1"/>
    <property type="molecule type" value="Genomic_DNA"/>
</dbReference>
<dbReference type="VEuPathDB" id="FungiDB:VP01_1118g2"/>
<accession>A0A0L6VSP8</accession>
<name>A0A0L6VSP8_9BASI</name>
<organism evidence="1 2">
    <name type="scientific">Puccinia sorghi</name>
    <dbReference type="NCBI Taxonomy" id="27349"/>
    <lineage>
        <taxon>Eukaryota</taxon>
        <taxon>Fungi</taxon>
        <taxon>Dikarya</taxon>
        <taxon>Basidiomycota</taxon>
        <taxon>Pucciniomycotina</taxon>
        <taxon>Pucciniomycetes</taxon>
        <taxon>Pucciniales</taxon>
        <taxon>Pucciniaceae</taxon>
        <taxon>Puccinia</taxon>
    </lineage>
</organism>
<gene>
    <name evidence="1" type="ORF">VP01_1118g2</name>
</gene>
<sequence length="70" mass="8185">MCLEKFSKPVTILQSETQELPHCFAFRRRLWGMDKGSESTEEVLFTMKKWAFSDNVGQRLWEDAIAEGFP</sequence>
<dbReference type="OrthoDB" id="2506139at2759"/>
<comment type="caution">
    <text evidence="1">The sequence shown here is derived from an EMBL/GenBank/DDBJ whole genome shotgun (WGS) entry which is preliminary data.</text>
</comment>
<keyword evidence="2" id="KW-1185">Reference proteome</keyword>
<proteinExistence type="predicted"/>
<reference evidence="1 2" key="1">
    <citation type="submission" date="2015-08" db="EMBL/GenBank/DDBJ databases">
        <title>Next Generation Sequencing and Analysis of the Genome of Puccinia sorghi L Schw, the Causal Agent of Maize Common Rust.</title>
        <authorList>
            <person name="Rochi L."/>
            <person name="Burguener G."/>
            <person name="Darino M."/>
            <person name="Turjanski A."/>
            <person name="Kreff E."/>
            <person name="Dieguez M.J."/>
            <person name="Sacco F."/>
        </authorList>
    </citation>
    <scope>NUCLEOTIDE SEQUENCE [LARGE SCALE GENOMIC DNA]</scope>
    <source>
        <strain evidence="1 2">RO10H11247</strain>
    </source>
</reference>
<protein>
    <submittedName>
        <fullName evidence="1">Uncharacterized protein</fullName>
    </submittedName>
</protein>
<evidence type="ECO:0000313" key="2">
    <source>
        <dbReference type="Proteomes" id="UP000037035"/>
    </source>
</evidence>
<evidence type="ECO:0000313" key="1">
    <source>
        <dbReference type="EMBL" id="KNZ63642.1"/>
    </source>
</evidence>
<dbReference type="Proteomes" id="UP000037035">
    <property type="component" value="Unassembled WGS sequence"/>
</dbReference>